<keyword evidence="5" id="KW-0862">Zinc</keyword>
<keyword evidence="9" id="KW-0863">Zinc-finger</keyword>
<keyword evidence="4" id="KW-0677">Repeat</keyword>
<dbReference type="SUPFAM" id="SSF50729">
    <property type="entry name" value="PH domain-like"/>
    <property type="match status" value="1"/>
</dbReference>
<keyword evidence="7 8" id="KW-0040">ANK repeat</keyword>
<feature type="compositionally biased region" description="Low complexity" evidence="10">
    <location>
        <begin position="912"/>
        <end position="923"/>
    </location>
</feature>
<evidence type="ECO:0000256" key="7">
    <source>
        <dbReference type="ARBA" id="ARBA00023043"/>
    </source>
</evidence>
<dbReference type="Gene3D" id="1.20.1270.60">
    <property type="entry name" value="Arfaptin homology (AH) domain/BAR domain"/>
    <property type="match status" value="1"/>
</dbReference>
<dbReference type="InterPro" id="IPR037278">
    <property type="entry name" value="ARFGAP/RecO"/>
</dbReference>
<feature type="domain" description="Arf-GAP" evidence="12">
    <location>
        <begin position="509"/>
        <end position="628"/>
    </location>
</feature>
<dbReference type="Pfam" id="PF01412">
    <property type="entry name" value="ArfGap"/>
    <property type="match status" value="1"/>
</dbReference>
<dbReference type="PANTHER" id="PTHR45854:SF3">
    <property type="entry name" value="ARFGAP WITH SH3 DOMAIN, ANK REPEAT AND PH DOMAIN-CONTAINING PROTEIN"/>
    <property type="match status" value="1"/>
</dbReference>
<dbReference type="Gene3D" id="2.30.29.30">
    <property type="entry name" value="Pleckstrin-homology domain (PH domain)/Phosphotyrosine-binding domain (PTB)"/>
    <property type="match status" value="1"/>
</dbReference>
<dbReference type="FunFam" id="3.40.50.300:FF:001149">
    <property type="entry name" value="Rab40, isoform A"/>
    <property type="match status" value="1"/>
</dbReference>
<evidence type="ECO:0000256" key="1">
    <source>
        <dbReference type="ARBA" id="ARBA00004496"/>
    </source>
</evidence>
<dbReference type="GO" id="GO:0005737">
    <property type="term" value="C:cytoplasm"/>
    <property type="evidence" value="ECO:0007669"/>
    <property type="project" value="UniProtKB-SubCell"/>
</dbReference>
<feature type="compositionally biased region" description="Polar residues" evidence="10">
    <location>
        <begin position="956"/>
        <end position="984"/>
    </location>
</feature>
<dbReference type="OrthoDB" id="6339763at2759"/>
<evidence type="ECO:0000256" key="4">
    <source>
        <dbReference type="ARBA" id="ARBA00022737"/>
    </source>
</evidence>
<evidence type="ECO:0000313" key="14">
    <source>
        <dbReference type="EMBL" id="ROT75437.1"/>
    </source>
</evidence>
<dbReference type="PROSITE" id="PS50115">
    <property type="entry name" value="ARFGAP"/>
    <property type="match status" value="1"/>
</dbReference>
<dbReference type="PROSITE" id="PS50088">
    <property type="entry name" value="ANK_REPEAT"/>
    <property type="match status" value="1"/>
</dbReference>
<feature type="domain" description="PH" evidence="11">
    <location>
        <begin position="390"/>
        <end position="483"/>
    </location>
</feature>
<feature type="compositionally biased region" description="Basic residues" evidence="10">
    <location>
        <begin position="991"/>
        <end position="1000"/>
    </location>
</feature>
<dbReference type="Pfam" id="PF16746">
    <property type="entry name" value="BAR_3"/>
    <property type="match status" value="1"/>
</dbReference>
<dbReference type="InterPro" id="IPR027267">
    <property type="entry name" value="AH/BAR_dom_sf"/>
</dbReference>
<accession>A0A423TGE2</accession>
<feature type="repeat" description="ANK" evidence="8">
    <location>
        <begin position="700"/>
        <end position="732"/>
    </location>
</feature>
<dbReference type="SUPFAM" id="SSF103657">
    <property type="entry name" value="BAR/IMD domain-like"/>
    <property type="match status" value="1"/>
</dbReference>
<dbReference type="PROSITE" id="PS51419">
    <property type="entry name" value="RAB"/>
    <property type="match status" value="1"/>
</dbReference>
<dbReference type="Pfam" id="PF00169">
    <property type="entry name" value="PH"/>
    <property type="match status" value="1"/>
</dbReference>
<proteinExistence type="predicted"/>
<dbReference type="PRINTS" id="PR00405">
    <property type="entry name" value="REVINTRACTNG"/>
</dbReference>
<dbReference type="PROSITE" id="PS51421">
    <property type="entry name" value="RAS"/>
    <property type="match status" value="1"/>
</dbReference>
<gene>
    <name evidence="14" type="ORF">C7M84_006043</name>
</gene>
<feature type="region of interest" description="Disordered" evidence="10">
    <location>
        <begin position="777"/>
        <end position="1000"/>
    </location>
</feature>
<dbReference type="InterPro" id="IPR001806">
    <property type="entry name" value="Small_GTPase"/>
</dbReference>
<dbReference type="Pfam" id="PF00071">
    <property type="entry name" value="Ras"/>
    <property type="match status" value="1"/>
</dbReference>
<evidence type="ECO:0000259" key="11">
    <source>
        <dbReference type="PROSITE" id="PS50003"/>
    </source>
</evidence>
<evidence type="ECO:0000259" key="12">
    <source>
        <dbReference type="PROSITE" id="PS50115"/>
    </source>
</evidence>
<dbReference type="SMART" id="SM00233">
    <property type="entry name" value="PH"/>
    <property type="match status" value="1"/>
</dbReference>
<dbReference type="SUPFAM" id="SSF57863">
    <property type="entry name" value="ArfGap/RecO-like zinc finger"/>
    <property type="match status" value="1"/>
</dbReference>
<dbReference type="CDD" id="cd13251">
    <property type="entry name" value="PH_ASAP"/>
    <property type="match status" value="1"/>
</dbReference>
<keyword evidence="2" id="KW-0963">Cytoplasm</keyword>
<dbReference type="CDD" id="cd08834">
    <property type="entry name" value="ArfGap_ASAP"/>
    <property type="match status" value="1"/>
</dbReference>
<dbReference type="InterPro" id="IPR037844">
    <property type="entry name" value="PH_ASAP"/>
</dbReference>
<dbReference type="Gene3D" id="3.40.50.300">
    <property type="entry name" value="P-loop containing nucleotide triphosphate hydrolases"/>
    <property type="match status" value="1"/>
</dbReference>
<dbReference type="SMART" id="SM00105">
    <property type="entry name" value="ArfGap"/>
    <property type="match status" value="1"/>
</dbReference>
<reference evidence="14 15" key="2">
    <citation type="submission" date="2019-01" db="EMBL/GenBank/DDBJ databases">
        <title>The decoding of complex shrimp genome reveals the adaptation for benthos swimmer, frequently molting mechanism and breeding impact on genome.</title>
        <authorList>
            <person name="Sun Y."/>
            <person name="Gao Y."/>
            <person name="Yu Y."/>
        </authorList>
    </citation>
    <scope>NUCLEOTIDE SEQUENCE [LARGE SCALE GENOMIC DNA]</scope>
    <source>
        <tissue evidence="14">Muscle</tissue>
    </source>
</reference>
<sequence>MDFGGQGIFQKGKIVGVEQETERHHSRNVANKHVLRECKKARLHSDKVESFIILRPRQWHSQEPIGGLRPSTLVQVVVGRVADFPFSLLLSVLYRLLSLIDGNAGITESLSPFFRHLTKRKQEKSELEVLDKDREGLSRMKKVVKSLGANGQAYVGSEVDMSDALKRLGEIGGRPEDKNLSEAFHKFAVVIREHSQLLQQLIINQRNNLLHPLDGVLKGDLKGVKGDLKQPFDKAAKVYDAKFAKIEKDKKAQAKEAGFFKVEVDAAEVAEEMSKERKMFQLQMCDYLIKVNEIKTKKGVDFLQKLVEYYHAYCKYFEEGMKTWAHFGTYVTELSEKLRDVRHRQEEERRRLLATRKIISSSLSAEAKTEVGVAPPGYSLHQKQGNKIHGTNKIGYLYKKSEGKMRKVWQKRRCEVRDSILCIHHSDETKPPVTVPLLTCQVKASMDDRKCFDLVSYNRTYHLMGEDEVEASAWMSVLLNSKEGALQKALCDDTPGPSPADSGFRELQQRIISYVRGLPGNNLCCDCGGTNDVTWLSTNYGIMVCIECSGIHRDLGVHVSRIQSLTLDKVGTAQLLLARHMTNNSFNEVTEATSPRKPEPTSTMDERREFIQSKYVRRAFVQPTTENPEDLLGQLREVIDKNDLYGLLRVYFQGADLGMPLSPLGECALHVAIYQENGASLPLVDFLVQNSHSLDRQTKEGNTPLHYCVIYNKPECMRLLLRVGANPSIENNNGKNPQDIANERNCRLMADMLSQAQQQKKTMFENVEYEWNLSDDNLTDVSDDDENFKQNGMSTPEKKSRGRPVSMPGSGSPGCQRSADHCGLGDHRGLGDYRGSEHRTSSSRWRAQPPLPPPVTSKPILPLSGNLPETLQKRPAPKPPTGVSHPSSFYSTRYSSHSRTPSDPMLGPSPYHPGLPHNNNNNNSGGGGSLGGMGHKRSPSTDSSNSSTSDGRLLDTDTSPSSSPQESPNTFINGRSTESLSSLVSDDPRPPPRRRMGSVRQRRCQALYDCDADLDDELSFTEDSDVGKHEILQPLEDGSTESPFCVGSGHKTTTILLDGKRVKLQLWDTSGQGRFCTIIRSYSRGAQGILLVYDITNKWSFEGLDRWMKEIQEHAPGVPKVLIGNRLHLAFKRQVSQSQAEQYAAKNHMNLFEVSPLCDFNIVESFTELSRLALKRNGMERLWRANKVLTLQELCSRAIVATTTVYGIEHLPLPHSIKSHLKSYTIHNHATRLRQGIPLTDKHKKKHLMIPGDTTTSCVNTSTCVIC</sequence>
<dbReference type="PANTHER" id="PTHR45854">
    <property type="entry name" value="ASAP FAMILY MEMBER"/>
    <property type="match status" value="1"/>
</dbReference>
<evidence type="ECO:0000313" key="15">
    <source>
        <dbReference type="Proteomes" id="UP000283509"/>
    </source>
</evidence>
<dbReference type="AlphaFoldDB" id="A0A423TGE2"/>
<feature type="compositionally biased region" description="Low complexity" evidence="10">
    <location>
        <begin position="940"/>
        <end position="950"/>
    </location>
</feature>
<dbReference type="GO" id="GO:0005525">
    <property type="term" value="F:GTP binding"/>
    <property type="evidence" value="ECO:0007669"/>
    <property type="project" value="InterPro"/>
</dbReference>
<dbReference type="InterPro" id="IPR036770">
    <property type="entry name" value="Ankyrin_rpt-contain_sf"/>
</dbReference>
<evidence type="ECO:0000259" key="13">
    <source>
        <dbReference type="PROSITE" id="PS50225"/>
    </source>
</evidence>
<evidence type="ECO:0000256" key="2">
    <source>
        <dbReference type="ARBA" id="ARBA00022490"/>
    </source>
</evidence>
<dbReference type="FunFam" id="1.25.40.20:FF:000006">
    <property type="entry name" value="Arf-GAP with SH3 domain, ANK repeat and PH domain-containing protein 2"/>
    <property type="match status" value="1"/>
</dbReference>
<dbReference type="SMART" id="SM00173">
    <property type="entry name" value="RAS"/>
    <property type="match status" value="1"/>
</dbReference>
<evidence type="ECO:0000256" key="8">
    <source>
        <dbReference type="PROSITE-ProRule" id="PRU00023"/>
    </source>
</evidence>
<feature type="compositionally biased region" description="Acidic residues" evidence="10">
    <location>
        <begin position="777"/>
        <end position="786"/>
    </location>
</feature>
<dbReference type="InterPro" id="IPR011993">
    <property type="entry name" value="PH-like_dom_sf"/>
</dbReference>
<dbReference type="InterPro" id="IPR001496">
    <property type="entry name" value="SOCS_box"/>
</dbReference>
<dbReference type="Gene3D" id="1.25.40.20">
    <property type="entry name" value="Ankyrin repeat-containing domain"/>
    <property type="match status" value="1"/>
</dbReference>
<dbReference type="SUPFAM" id="SSF50044">
    <property type="entry name" value="SH3-domain"/>
    <property type="match status" value="1"/>
</dbReference>
<dbReference type="InterPro" id="IPR043593">
    <property type="entry name" value="ASAP"/>
</dbReference>
<dbReference type="SMART" id="SM00253">
    <property type="entry name" value="SOCS"/>
    <property type="match status" value="1"/>
</dbReference>
<reference evidence="14 15" key="1">
    <citation type="submission" date="2018-04" db="EMBL/GenBank/DDBJ databases">
        <authorList>
            <person name="Zhang X."/>
            <person name="Yuan J."/>
            <person name="Li F."/>
            <person name="Xiang J."/>
        </authorList>
    </citation>
    <scope>NUCLEOTIDE SEQUENCE [LARGE SCALE GENOMIC DNA]</scope>
    <source>
        <tissue evidence="14">Muscle</tissue>
    </source>
</reference>
<dbReference type="InterPro" id="IPR036036">
    <property type="entry name" value="SOCS_box-like_dom_sf"/>
</dbReference>
<evidence type="ECO:0000256" key="5">
    <source>
        <dbReference type="ARBA" id="ARBA00022833"/>
    </source>
</evidence>
<dbReference type="InterPro" id="IPR038508">
    <property type="entry name" value="ArfGAP_dom_sf"/>
</dbReference>
<evidence type="ECO:0000256" key="9">
    <source>
        <dbReference type="PROSITE-ProRule" id="PRU00288"/>
    </source>
</evidence>
<evidence type="ECO:0000256" key="6">
    <source>
        <dbReference type="ARBA" id="ARBA00022842"/>
    </source>
</evidence>
<dbReference type="PROSITE" id="PS50225">
    <property type="entry name" value="SOCS"/>
    <property type="match status" value="1"/>
</dbReference>
<dbReference type="SMART" id="SM00969">
    <property type="entry name" value="SOCS_box"/>
    <property type="match status" value="1"/>
</dbReference>
<dbReference type="PROSITE" id="PS50003">
    <property type="entry name" value="PH_DOMAIN"/>
    <property type="match status" value="1"/>
</dbReference>
<feature type="compositionally biased region" description="Gly residues" evidence="10">
    <location>
        <begin position="924"/>
        <end position="933"/>
    </location>
</feature>
<dbReference type="SUPFAM" id="SSF158235">
    <property type="entry name" value="SOCS box-like"/>
    <property type="match status" value="1"/>
</dbReference>
<dbReference type="Pfam" id="PF12796">
    <property type="entry name" value="Ank_2"/>
    <property type="match status" value="1"/>
</dbReference>
<organism evidence="14 15">
    <name type="scientific">Penaeus vannamei</name>
    <name type="common">Whiteleg shrimp</name>
    <name type="synonym">Litopenaeus vannamei</name>
    <dbReference type="NCBI Taxonomy" id="6689"/>
    <lineage>
        <taxon>Eukaryota</taxon>
        <taxon>Metazoa</taxon>
        <taxon>Ecdysozoa</taxon>
        <taxon>Arthropoda</taxon>
        <taxon>Crustacea</taxon>
        <taxon>Multicrustacea</taxon>
        <taxon>Malacostraca</taxon>
        <taxon>Eumalacostraca</taxon>
        <taxon>Eucarida</taxon>
        <taxon>Decapoda</taxon>
        <taxon>Dendrobranchiata</taxon>
        <taxon>Penaeoidea</taxon>
        <taxon>Penaeidae</taxon>
        <taxon>Penaeus</taxon>
    </lineage>
</organism>
<keyword evidence="3" id="KW-0479">Metal-binding</keyword>
<dbReference type="EMBL" id="QCYY01001774">
    <property type="protein sequence ID" value="ROT75437.1"/>
    <property type="molecule type" value="Genomic_DNA"/>
</dbReference>
<dbReference type="SMART" id="SM00174">
    <property type="entry name" value="RHO"/>
    <property type="match status" value="1"/>
</dbReference>
<keyword evidence="15" id="KW-1185">Reference proteome</keyword>
<evidence type="ECO:0000256" key="3">
    <source>
        <dbReference type="ARBA" id="ARBA00022723"/>
    </source>
</evidence>
<dbReference type="GO" id="GO:0008270">
    <property type="term" value="F:zinc ion binding"/>
    <property type="evidence" value="ECO:0007669"/>
    <property type="project" value="UniProtKB-KW"/>
</dbReference>
<comment type="caution">
    <text evidence="14">The sequence shown here is derived from an EMBL/GenBank/DDBJ whole genome shotgun (WGS) entry which is preliminary data.</text>
</comment>
<dbReference type="SUPFAM" id="SSF52540">
    <property type="entry name" value="P-loop containing nucleoside triphosphate hydrolases"/>
    <property type="match status" value="1"/>
</dbReference>
<evidence type="ECO:0000256" key="10">
    <source>
        <dbReference type="SAM" id="MobiDB-lite"/>
    </source>
</evidence>
<dbReference type="InterPro" id="IPR002110">
    <property type="entry name" value="Ankyrin_rpt"/>
</dbReference>
<dbReference type="STRING" id="6689.A0A423TGE2"/>
<dbReference type="Gene3D" id="1.25.40.950">
    <property type="match status" value="1"/>
</dbReference>
<feature type="domain" description="SOCS box" evidence="13">
    <location>
        <begin position="1181"/>
        <end position="1227"/>
    </location>
</feature>
<dbReference type="GO" id="GO:0035556">
    <property type="term" value="P:intracellular signal transduction"/>
    <property type="evidence" value="ECO:0007669"/>
    <property type="project" value="InterPro"/>
</dbReference>
<dbReference type="InterPro" id="IPR001849">
    <property type="entry name" value="PH_domain"/>
</dbReference>
<dbReference type="Gene3D" id="1.10.220.150">
    <property type="entry name" value="Arf GTPase activating protein"/>
    <property type="match status" value="1"/>
</dbReference>
<dbReference type="PROSITE" id="PS50297">
    <property type="entry name" value="ANK_REP_REGION"/>
    <property type="match status" value="1"/>
</dbReference>
<dbReference type="InterPro" id="IPR001164">
    <property type="entry name" value="ArfGAP_dom"/>
</dbReference>
<dbReference type="SMART" id="SM00175">
    <property type="entry name" value="RAB"/>
    <property type="match status" value="1"/>
</dbReference>
<dbReference type="SUPFAM" id="SSF48403">
    <property type="entry name" value="Ankyrin repeat"/>
    <property type="match status" value="1"/>
</dbReference>
<dbReference type="GO" id="GO:0005096">
    <property type="term" value="F:GTPase activator activity"/>
    <property type="evidence" value="ECO:0007669"/>
    <property type="project" value="InterPro"/>
</dbReference>
<protein>
    <submittedName>
        <fullName evidence="14">Putative arf-GAP with SH3 domain, ANK repeat and PH domain-containing protein 1 isoform X2</fullName>
    </submittedName>
</protein>
<dbReference type="FunFam" id="2.30.29.30:FF:000322">
    <property type="entry name" value="Uncharacterized protein, isoform B"/>
    <property type="match status" value="1"/>
</dbReference>
<feature type="compositionally biased region" description="Low complexity" evidence="10">
    <location>
        <begin position="884"/>
        <end position="902"/>
    </location>
</feature>
<dbReference type="InterPro" id="IPR036028">
    <property type="entry name" value="SH3-like_dom_sf"/>
</dbReference>
<dbReference type="SMART" id="SM00248">
    <property type="entry name" value="ANK"/>
    <property type="match status" value="2"/>
</dbReference>
<dbReference type="InterPro" id="IPR004148">
    <property type="entry name" value="BAR_dom"/>
</dbReference>
<dbReference type="InterPro" id="IPR027417">
    <property type="entry name" value="P-loop_NTPase"/>
</dbReference>
<comment type="subcellular location">
    <subcellularLocation>
        <location evidence="1">Cytoplasm</location>
    </subcellularLocation>
</comment>
<feature type="compositionally biased region" description="Basic and acidic residues" evidence="10">
    <location>
        <begin position="818"/>
        <end position="840"/>
    </location>
</feature>
<name>A0A423TGE2_PENVA</name>
<dbReference type="Proteomes" id="UP000283509">
    <property type="component" value="Unassembled WGS sequence"/>
</dbReference>
<keyword evidence="6" id="KW-0460">Magnesium</keyword>
<dbReference type="GO" id="GO:0003924">
    <property type="term" value="F:GTPase activity"/>
    <property type="evidence" value="ECO:0007669"/>
    <property type="project" value="InterPro"/>
</dbReference>